<sequence length="203" mass="22725">MIKQLQPVMDKLDHELDSPLIRWSLLLIAICLFWSVVINPYFSWRSGAIEQIERQTVQIAKQQRAVDSLVKLRELEQDVKAINAGNANALLKETSDSSAQGGLMALLNPLIRNNDLKINGRRFDVGPVVPNLGAEVLIRLTLRGTTKQIMTFLDGVTQSDTLIVAKPVQIRTLQDATELQVTVSAYRKLPDSELKQLSQAKRN</sequence>
<name>A0A0J1H217_9GAMM</name>
<proteinExistence type="predicted"/>
<comment type="caution">
    <text evidence="2">The sequence shown here is derived from an EMBL/GenBank/DDBJ whole genome shotgun (WGS) entry which is preliminary data.</text>
</comment>
<keyword evidence="1" id="KW-0472">Membrane</keyword>
<evidence type="ECO:0000256" key="1">
    <source>
        <dbReference type="SAM" id="Phobius"/>
    </source>
</evidence>
<dbReference type="STRING" id="1195763.ABT56_09855"/>
<organism evidence="2 3">
    <name type="scientific">Photobacterium aquae</name>
    <dbReference type="NCBI Taxonomy" id="1195763"/>
    <lineage>
        <taxon>Bacteria</taxon>
        <taxon>Pseudomonadati</taxon>
        <taxon>Pseudomonadota</taxon>
        <taxon>Gammaproteobacteria</taxon>
        <taxon>Vibrionales</taxon>
        <taxon>Vibrionaceae</taxon>
        <taxon>Photobacterium</taxon>
    </lineage>
</organism>
<feature type="transmembrane region" description="Helical" evidence="1">
    <location>
        <begin position="20"/>
        <end position="42"/>
    </location>
</feature>
<gene>
    <name evidence="2" type="ORF">ABT56_09855</name>
</gene>
<dbReference type="Proteomes" id="UP000036097">
    <property type="component" value="Unassembled WGS sequence"/>
</dbReference>
<evidence type="ECO:0000313" key="3">
    <source>
        <dbReference type="Proteomes" id="UP000036097"/>
    </source>
</evidence>
<dbReference type="RefSeq" id="WP_047878698.1">
    <property type="nucleotide sequence ID" value="NZ_LDOT01000012.1"/>
</dbReference>
<dbReference type="AlphaFoldDB" id="A0A0J1H217"/>
<dbReference type="EMBL" id="LDOT01000012">
    <property type="protein sequence ID" value="KLV05833.1"/>
    <property type="molecule type" value="Genomic_DNA"/>
</dbReference>
<keyword evidence="1" id="KW-0812">Transmembrane</keyword>
<accession>A0A0J1H217</accession>
<keyword evidence="3" id="KW-1185">Reference proteome</keyword>
<dbReference type="PATRIC" id="fig|1195763.3.peg.2071"/>
<reference evidence="2 3" key="1">
    <citation type="submission" date="2015-05" db="EMBL/GenBank/DDBJ databases">
        <title>Photobacterium galathea sp. nov.</title>
        <authorList>
            <person name="Machado H."/>
            <person name="Gram L."/>
        </authorList>
    </citation>
    <scope>NUCLEOTIDE SEQUENCE [LARGE SCALE GENOMIC DNA]</scope>
    <source>
        <strain evidence="2 3">CGMCC 1.12159</strain>
    </source>
</reference>
<evidence type="ECO:0000313" key="2">
    <source>
        <dbReference type="EMBL" id="KLV05833.1"/>
    </source>
</evidence>
<keyword evidence="1" id="KW-1133">Transmembrane helix</keyword>
<protein>
    <submittedName>
        <fullName evidence="2">Uncharacterized protein</fullName>
    </submittedName>
</protein>